<organism evidence="2 3">
    <name type="scientific">Peribacillus psychrosaccharolyticus</name>
    <name type="common">Bacillus psychrosaccharolyticus</name>
    <dbReference type="NCBI Taxonomy" id="1407"/>
    <lineage>
        <taxon>Bacteria</taxon>
        <taxon>Bacillati</taxon>
        <taxon>Bacillota</taxon>
        <taxon>Bacilli</taxon>
        <taxon>Bacillales</taxon>
        <taxon>Bacillaceae</taxon>
        <taxon>Peribacillus</taxon>
    </lineage>
</organism>
<name>A0A974S0S2_PERPY</name>
<reference evidence="2 3" key="1">
    <citation type="submission" date="2021-01" db="EMBL/GenBank/DDBJ databases">
        <title>FDA dAtabase for Regulatory Grade micrObial Sequences (FDA-ARGOS): Supporting development and validation of Infectious Disease Dx tests.</title>
        <authorList>
            <person name="Nelson B."/>
            <person name="Plummer A."/>
            <person name="Tallon L."/>
            <person name="Sadzewicz L."/>
            <person name="Zhao X."/>
            <person name="Boylan J."/>
            <person name="Ott S."/>
            <person name="Bowen H."/>
            <person name="Vavikolanu K."/>
            <person name="Mehta A."/>
            <person name="Aluvathingal J."/>
            <person name="Nadendla S."/>
            <person name="Myers T."/>
            <person name="Yan Y."/>
            <person name="Sichtig H."/>
        </authorList>
    </citation>
    <scope>NUCLEOTIDE SEQUENCE [LARGE SCALE GENOMIC DNA]</scope>
    <source>
        <strain evidence="2 3">FDAARGOS_1161</strain>
    </source>
</reference>
<feature type="region of interest" description="Disordered" evidence="1">
    <location>
        <begin position="45"/>
        <end position="95"/>
    </location>
</feature>
<gene>
    <name evidence="2" type="ORF">I6J18_18330</name>
</gene>
<keyword evidence="3" id="KW-1185">Reference proteome</keyword>
<dbReference type="EMBL" id="CP068053">
    <property type="protein sequence ID" value="QQS99529.1"/>
    <property type="molecule type" value="Genomic_DNA"/>
</dbReference>
<dbReference type="AlphaFoldDB" id="A0A974S0S2"/>
<dbReference type="KEGG" id="ppsr:I6J18_18330"/>
<accession>A0A974S0S2</accession>
<evidence type="ECO:0000313" key="3">
    <source>
        <dbReference type="Proteomes" id="UP000595254"/>
    </source>
</evidence>
<evidence type="ECO:0000256" key="1">
    <source>
        <dbReference type="SAM" id="MobiDB-lite"/>
    </source>
</evidence>
<feature type="compositionally biased region" description="Basic and acidic residues" evidence="1">
    <location>
        <begin position="86"/>
        <end position="95"/>
    </location>
</feature>
<dbReference type="RefSeq" id="WP_051387689.1">
    <property type="nucleotide sequence ID" value="NZ_CP068053.1"/>
</dbReference>
<dbReference type="Proteomes" id="UP000595254">
    <property type="component" value="Chromosome"/>
</dbReference>
<protein>
    <submittedName>
        <fullName evidence="2">Uncharacterized protein</fullName>
    </submittedName>
</protein>
<sequence length="95" mass="10954">MFGWDFHNSKADRMKLFLFLLTLFLLVGFTFSSIYRYMDKGEKAESQPLIGESESTNEGETLDSPYGESKLMDSTEGPNEYNLTEHQTDVRRNEA</sequence>
<proteinExistence type="predicted"/>
<evidence type="ECO:0000313" key="2">
    <source>
        <dbReference type="EMBL" id="QQS99529.1"/>
    </source>
</evidence>